<feature type="transmembrane region" description="Helical" evidence="8">
    <location>
        <begin position="76"/>
        <end position="94"/>
    </location>
</feature>
<evidence type="ECO:0000256" key="2">
    <source>
        <dbReference type="ARBA" id="ARBA00022475"/>
    </source>
</evidence>
<feature type="transmembrane region" description="Helical" evidence="8">
    <location>
        <begin position="331"/>
        <end position="352"/>
    </location>
</feature>
<feature type="domain" description="Glycosyltransferase RgtA/B/C/D-like" evidence="9">
    <location>
        <begin position="55"/>
        <end position="207"/>
    </location>
</feature>
<protein>
    <submittedName>
        <fullName evidence="10">Conserved putative membrane protein</fullName>
    </submittedName>
</protein>
<comment type="subcellular location">
    <subcellularLocation>
        <location evidence="1">Cell membrane</location>
        <topology evidence="1">Multi-pass membrane protein</topology>
    </subcellularLocation>
</comment>
<feature type="transmembrane region" description="Helical" evidence="8">
    <location>
        <begin position="159"/>
        <end position="185"/>
    </location>
</feature>
<dbReference type="Proteomes" id="UP000031552">
    <property type="component" value="Unassembled WGS sequence"/>
</dbReference>
<dbReference type="PANTHER" id="PTHR33908">
    <property type="entry name" value="MANNOSYLTRANSFERASE YKCB-RELATED"/>
    <property type="match status" value="1"/>
</dbReference>
<name>A0A090D286_9BACT</name>
<dbReference type="EMBL" id="CCEJ010000008">
    <property type="protein sequence ID" value="CDR34425.1"/>
    <property type="molecule type" value="Genomic_DNA"/>
</dbReference>
<feature type="transmembrane region" description="Helical" evidence="8">
    <location>
        <begin position="12"/>
        <end position="33"/>
    </location>
</feature>
<dbReference type="STRING" id="1437425.CSEC_1611"/>
<reference evidence="10" key="1">
    <citation type="submission" date="2013-12" db="EMBL/GenBank/DDBJ databases">
        <authorList>
            <person name="Linke B."/>
        </authorList>
    </citation>
    <scope>NUCLEOTIDE SEQUENCE [LARGE SCALE GENOMIC DNA]</scope>
    <source>
        <strain evidence="10">CRIB-18</strain>
    </source>
</reference>
<gene>
    <name evidence="10" type="ORF">CSEC_1611</name>
</gene>
<dbReference type="eggNOG" id="COG1807">
    <property type="taxonomic scope" value="Bacteria"/>
</dbReference>
<keyword evidence="11" id="KW-1185">Reference proteome</keyword>
<dbReference type="AlphaFoldDB" id="A0A090D286"/>
<feature type="transmembrane region" description="Helical" evidence="8">
    <location>
        <begin position="306"/>
        <end position="324"/>
    </location>
</feature>
<sequence length="511" mass="58965">MLFFEKNPFLKQIFIYNSLKTLILSLFIIWGSVGLGPDEAQYFAWSQHLDIGYYSKPPAISWIIFLGTSLFGKTEFGVRFPSLLLGFCLPFIVFRLSNRAGFEDKVSYLASLIMMLTPFGIAASFLAITDVGMIFFFTLALIPLIEALHKNETPNYLKIGFLIALGAQFKWTIYFFWPIALLLLFSHPNFRHNFLKGFCLSLVGLIPSFTWNFIHNFPTLKHVGQQVINFNDGEKVLYYKGNALEFIGSQAALFSPVFFGLLLLAMFSYFRKKENLPEEKKFFLIITILFYGGFLLASFFKKIQGNWIDIVYPIAVISIALLIQERRSYKLFKVGLLSSISLTALVFAIPTLQENNTLNLPFSVNVFRQNVGLKNLKTALTESGYKPQDHFLVSHKYQTSSQLHFYAPEQKRPYFLNLDNLRYNQFSFWPSLKEEQLHKNGFFILIENEKAAPQVMNEISTKKEQLLPFFKSVIYQGCKTLFSCEGKDVKRMHLFFLEDYTGKEPKDADKY</sequence>
<evidence type="ECO:0000259" key="9">
    <source>
        <dbReference type="Pfam" id="PF13231"/>
    </source>
</evidence>
<keyword evidence="3" id="KW-0328">Glycosyltransferase</keyword>
<dbReference type="OrthoDB" id="8933800at2"/>
<evidence type="ECO:0000256" key="3">
    <source>
        <dbReference type="ARBA" id="ARBA00022676"/>
    </source>
</evidence>
<evidence type="ECO:0000256" key="1">
    <source>
        <dbReference type="ARBA" id="ARBA00004651"/>
    </source>
</evidence>
<evidence type="ECO:0000256" key="7">
    <source>
        <dbReference type="ARBA" id="ARBA00023136"/>
    </source>
</evidence>
<keyword evidence="6 8" id="KW-1133">Transmembrane helix</keyword>
<organism evidence="10 11">
    <name type="scientific">Candidatus Criblamydia sequanensis CRIB-18</name>
    <dbReference type="NCBI Taxonomy" id="1437425"/>
    <lineage>
        <taxon>Bacteria</taxon>
        <taxon>Pseudomonadati</taxon>
        <taxon>Chlamydiota</taxon>
        <taxon>Chlamydiia</taxon>
        <taxon>Parachlamydiales</taxon>
        <taxon>Candidatus Criblamydiaceae</taxon>
        <taxon>Candidatus Criblamydia</taxon>
    </lineage>
</organism>
<dbReference type="Pfam" id="PF13231">
    <property type="entry name" value="PMT_2"/>
    <property type="match status" value="1"/>
</dbReference>
<evidence type="ECO:0000313" key="11">
    <source>
        <dbReference type="Proteomes" id="UP000031552"/>
    </source>
</evidence>
<keyword evidence="7 8" id="KW-0472">Membrane</keyword>
<feature type="transmembrane region" description="Helical" evidence="8">
    <location>
        <begin position="282"/>
        <end position="300"/>
    </location>
</feature>
<dbReference type="GO" id="GO:0005886">
    <property type="term" value="C:plasma membrane"/>
    <property type="evidence" value="ECO:0007669"/>
    <property type="project" value="UniProtKB-SubCell"/>
</dbReference>
<comment type="caution">
    <text evidence="10">The sequence shown here is derived from an EMBL/GenBank/DDBJ whole genome shotgun (WGS) entry which is preliminary data.</text>
</comment>
<feature type="transmembrane region" description="Helical" evidence="8">
    <location>
        <begin position="106"/>
        <end position="139"/>
    </location>
</feature>
<dbReference type="RefSeq" id="WP_053331919.1">
    <property type="nucleotide sequence ID" value="NZ_CCEJ010000008.1"/>
</dbReference>
<accession>A0A090D286</accession>
<keyword evidence="4" id="KW-0808">Transferase</keyword>
<evidence type="ECO:0000256" key="4">
    <source>
        <dbReference type="ARBA" id="ARBA00022679"/>
    </source>
</evidence>
<evidence type="ECO:0000256" key="6">
    <source>
        <dbReference type="ARBA" id="ARBA00022989"/>
    </source>
</evidence>
<dbReference type="GO" id="GO:0009103">
    <property type="term" value="P:lipopolysaccharide biosynthetic process"/>
    <property type="evidence" value="ECO:0007669"/>
    <property type="project" value="UniProtKB-ARBA"/>
</dbReference>
<feature type="transmembrane region" description="Helical" evidence="8">
    <location>
        <begin position="247"/>
        <end position="270"/>
    </location>
</feature>
<evidence type="ECO:0000313" key="10">
    <source>
        <dbReference type="EMBL" id="CDR34425.1"/>
    </source>
</evidence>
<dbReference type="InterPro" id="IPR050297">
    <property type="entry name" value="LipidA_mod_glycosyltrf_83"/>
</dbReference>
<evidence type="ECO:0000256" key="8">
    <source>
        <dbReference type="SAM" id="Phobius"/>
    </source>
</evidence>
<reference evidence="10" key="2">
    <citation type="submission" date="2014-09" db="EMBL/GenBank/DDBJ databases">
        <title>Criblamydia sequanensis harbors a mega-plasmid encoding arsenite resistance.</title>
        <authorList>
            <person name="Bertelli C."/>
            <person name="Goesmann A."/>
            <person name="Greub G."/>
        </authorList>
    </citation>
    <scope>NUCLEOTIDE SEQUENCE [LARGE SCALE GENOMIC DNA]</scope>
    <source>
        <strain evidence="10">CRIB-18</strain>
    </source>
</reference>
<evidence type="ECO:0000256" key="5">
    <source>
        <dbReference type="ARBA" id="ARBA00022692"/>
    </source>
</evidence>
<proteinExistence type="predicted"/>
<feature type="transmembrane region" description="Helical" evidence="8">
    <location>
        <begin position="197"/>
        <end position="214"/>
    </location>
</feature>
<dbReference type="InterPro" id="IPR038731">
    <property type="entry name" value="RgtA/B/C-like"/>
</dbReference>
<keyword evidence="2" id="KW-1003">Cell membrane</keyword>
<keyword evidence="5 8" id="KW-0812">Transmembrane</keyword>
<dbReference type="PANTHER" id="PTHR33908:SF11">
    <property type="entry name" value="MEMBRANE PROTEIN"/>
    <property type="match status" value="1"/>
</dbReference>
<dbReference type="GO" id="GO:0016763">
    <property type="term" value="F:pentosyltransferase activity"/>
    <property type="evidence" value="ECO:0007669"/>
    <property type="project" value="TreeGrafter"/>
</dbReference>